<name>A0A560F1M9_9PROT</name>
<comment type="caution">
    <text evidence="2">The sequence shown here is derived from an EMBL/GenBank/DDBJ whole genome shotgun (WGS) entry which is preliminary data.</text>
</comment>
<dbReference type="PANTHER" id="PTHR43236:SF1">
    <property type="entry name" value="BLL7220 PROTEIN"/>
    <property type="match status" value="1"/>
</dbReference>
<dbReference type="AlphaFoldDB" id="A0A560F1M9"/>
<dbReference type="Gene3D" id="1.10.260.40">
    <property type="entry name" value="lambda repressor-like DNA-binding domains"/>
    <property type="match status" value="1"/>
</dbReference>
<evidence type="ECO:0000313" key="2">
    <source>
        <dbReference type="EMBL" id="TWB15526.1"/>
    </source>
</evidence>
<dbReference type="OrthoDB" id="9797172at2"/>
<dbReference type="InterPro" id="IPR001387">
    <property type="entry name" value="Cro/C1-type_HTH"/>
</dbReference>
<dbReference type="PANTHER" id="PTHR43236">
    <property type="entry name" value="ANTITOXIN HIGA1"/>
    <property type="match status" value="1"/>
</dbReference>
<accession>A0A560F1M9</accession>
<dbReference type="SUPFAM" id="SSF47413">
    <property type="entry name" value="lambda repressor-like DNA-binding domains"/>
    <property type="match status" value="1"/>
</dbReference>
<proteinExistence type="predicted"/>
<evidence type="ECO:0000259" key="1">
    <source>
        <dbReference type="PROSITE" id="PS50943"/>
    </source>
</evidence>
<feature type="domain" description="HTH cro/C1-type" evidence="1">
    <location>
        <begin position="16"/>
        <end position="70"/>
    </location>
</feature>
<sequence>MTRHIHPVDKQVAARLYLRRRSLGMTQTELGAALGVTFQQVQKYEKGINRMAVSTLHEAAKALGVPITFFFEGAESIADG</sequence>
<dbReference type="RefSeq" id="WP_145751714.1">
    <property type="nucleotide sequence ID" value="NZ_VITN01000014.1"/>
</dbReference>
<organism evidence="2 3">
    <name type="scientific">Nitrospirillum amazonense</name>
    <dbReference type="NCBI Taxonomy" id="28077"/>
    <lineage>
        <taxon>Bacteria</taxon>
        <taxon>Pseudomonadati</taxon>
        <taxon>Pseudomonadota</taxon>
        <taxon>Alphaproteobacteria</taxon>
        <taxon>Rhodospirillales</taxon>
        <taxon>Azospirillaceae</taxon>
        <taxon>Nitrospirillum</taxon>
    </lineage>
</organism>
<dbReference type="CDD" id="cd00093">
    <property type="entry name" value="HTH_XRE"/>
    <property type="match status" value="1"/>
</dbReference>
<evidence type="ECO:0000313" key="3">
    <source>
        <dbReference type="Proteomes" id="UP000319859"/>
    </source>
</evidence>
<dbReference type="GO" id="GO:0003677">
    <property type="term" value="F:DNA binding"/>
    <property type="evidence" value="ECO:0007669"/>
    <property type="project" value="InterPro"/>
</dbReference>
<dbReference type="PROSITE" id="PS50943">
    <property type="entry name" value="HTH_CROC1"/>
    <property type="match status" value="1"/>
</dbReference>
<dbReference type="SMART" id="SM00530">
    <property type="entry name" value="HTH_XRE"/>
    <property type="match status" value="1"/>
</dbReference>
<gene>
    <name evidence="2" type="ORF">FBZ89_114120</name>
</gene>
<dbReference type="Proteomes" id="UP000319859">
    <property type="component" value="Unassembled WGS sequence"/>
</dbReference>
<dbReference type="EMBL" id="VITN01000014">
    <property type="protein sequence ID" value="TWB15526.1"/>
    <property type="molecule type" value="Genomic_DNA"/>
</dbReference>
<dbReference type="InterPro" id="IPR010982">
    <property type="entry name" value="Lambda_DNA-bd_dom_sf"/>
</dbReference>
<dbReference type="Pfam" id="PF01381">
    <property type="entry name" value="HTH_3"/>
    <property type="match status" value="1"/>
</dbReference>
<protein>
    <submittedName>
        <fullName evidence="2">Helix-turn-helix protein</fullName>
    </submittedName>
</protein>
<dbReference type="InterPro" id="IPR052345">
    <property type="entry name" value="Rad_response_metalloprotease"/>
</dbReference>
<reference evidence="2 3" key="1">
    <citation type="submission" date="2019-06" db="EMBL/GenBank/DDBJ databases">
        <title>Genomic Encyclopedia of Type Strains, Phase IV (KMG-V): Genome sequencing to study the core and pangenomes of soil and plant-associated prokaryotes.</title>
        <authorList>
            <person name="Whitman W."/>
        </authorList>
    </citation>
    <scope>NUCLEOTIDE SEQUENCE [LARGE SCALE GENOMIC DNA]</scope>
    <source>
        <strain evidence="2 3">BR 11880</strain>
    </source>
</reference>